<gene>
    <name evidence="1" type="ORF">SAMN05192553_101533</name>
</gene>
<dbReference type="OrthoDB" id="596204at2"/>
<keyword evidence="2" id="KW-1185">Reference proteome</keyword>
<dbReference type="STRING" id="1416801.SAMN05192553_101533"/>
<sequence length="878" mass="101455">MSNKLSSIIYNYRRYKPDQVLTHTQLNESISYFEDQDRLSRLALHGAGIFHGLSLSLETSEETPVIRISQGVGLTTDGDLLVLHEAVPETRPKENTIAISELTFTHYREFSDEKASYTPYFYPDGDQMPLWELCAATEEEARPLSELPGWEDKVFLLYLECYPKPQDICGDINCDNQGIEQVSQMRFLMMDEVQLEYLIGQDPLFLRERNTREALAALSPLQLLKVVHQKENSLSLLQLDRVYREAIFEGNTVADFQAAVNLVLAEFGFVLDEEIRSLLKSQFDELLLEHFSFEEEAGYQFNQYRYLLMRDLLEVFNQLFRILKRLDGWPNPELHAFPKHLLLGKLGDESYRHQRYPSPSAGYAEQVKKVNALVKKIHQLLVSFELEENLGLRIVPSGSMHPDGRFPAIPFYYQNNPDLAESWHWPHVPVSYHFGIGSNPLLMEDSHVDRYLVGGHLNTNAENTFQSLHSMVNQFGLEFTVYHFDLSVNPGDFRSFMEAHSSLKSMGGVPKSGTYVLLSNENRVIGDLSLDYRVEERQASSGPGHIRVAACSYPWISSLKYLNNLARSLKGSRRRSGLQPDHYRLVVQDYQINGHRLTTGPVTLLIPLEDLFNRRMHAVTEALNERFPNGLVFDFDESLKRLVISRAYDDQYEISFADTTLNLNGPLYTYTQDGMVKSDQTFRLQAVRCEEVRKYRPSTYLQLQEEFAPLDKDDDYGAYKGKWKEWYRLIEQLKTDSRFTGENKPRIPQGFQDLPASLQRIIRPLQAELATAEIDHQLYLTGDWANGSWASIEMINEYRNTTNTNDLLFRFLNLRAKLHEKEQATKASLFIVLARESDRRTVERLLSEWTDRVDVYIEGPATGRRRRVIDTIEEKIRL</sequence>
<reference evidence="2" key="1">
    <citation type="submission" date="2016-10" db="EMBL/GenBank/DDBJ databases">
        <authorList>
            <person name="Varghese N."/>
            <person name="Submissions S."/>
        </authorList>
    </citation>
    <scope>NUCLEOTIDE SEQUENCE [LARGE SCALE GENOMIC DNA]</scope>
    <source>
        <strain evidence="2">IBRC-M 10761</strain>
    </source>
</reference>
<dbReference type="Proteomes" id="UP000199403">
    <property type="component" value="Unassembled WGS sequence"/>
</dbReference>
<accession>A0A1H6TYG7</accession>
<dbReference type="AlphaFoldDB" id="A0A1H6TYG7"/>
<protein>
    <submittedName>
        <fullName evidence="1">Uncharacterized protein</fullName>
    </submittedName>
</protein>
<name>A0A1H6TYG7_9BACT</name>
<proteinExistence type="predicted"/>
<organism evidence="1 2">
    <name type="scientific">Cyclobacterium xiamenense</name>
    <dbReference type="NCBI Taxonomy" id="1297121"/>
    <lineage>
        <taxon>Bacteria</taxon>
        <taxon>Pseudomonadati</taxon>
        <taxon>Bacteroidota</taxon>
        <taxon>Cytophagia</taxon>
        <taxon>Cytophagales</taxon>
        <taxon>Cyclobacteriaceae</taxon>
        <taxon>Cyclobacterium</taxon>
    </lineage>
</organism>
<evidence type="ECO:0000313" key="2">
    <source>
        <dbReference type="Proteomes" id="UP000199403"/>
    </source>
</evidence>
<evidence type="ECO:0000313" key="1">
    <source>
        <dbReference type="EMBL" id="SEI85051.1"/>
    </source>
</evidence>
<dbReference type="EMBL" id="FNZH01000001">
    <property type="protein sequence ID" value="SEI85051.1"/>
    <property type="molecule type" value="Genomic_DNA"/>
</dbReference>
<dbReference type="RefSeq" id="WP_092169079.1">
    <property type="nucleotide sequence ID" value="NZ_FNZH01000001.1"/>
</dbReference>